<dbReference type="Pfam" id="PF07858">
    <property type="entry name" value="LEH"/>
    <property type="match status" value="1"/>
</dbReference>
<dbReference type="GO" id="GO:0004301">
    <property type="term" value="F:epoxide hydrolase activity"/>
    <property type="evidence" value="ECO:0007669"/>
    <property type="project" value="UniProtKB-EC"/>
</dbReference>
<keyword evidence="3" id="KW-1185">Reference proteome</keyword>
<evidence type="ECO:0000259" key="1">
    <source>
        <dbReference type="Pfam" id="PF07858"/>
    </source>
</evidence>
<dbReference type="InterPro" id="IPR013100">
    <property type="entry name" value="LEH"/>
</dbReference>
<accession>A0ABM9AJH7</accession>
<keyword evidence="2" id="KW-0378">Hydrolase</keyword>
<evidence type="ECO:0000313" key="2">
    <source>
        <dbReference type="EMBL" id="CAH0993390.1"/>
    </source>
</evidence>
<organism evidence="2 3">
    <name type="scientific">Sinobacterium norvegicum</name>
    <dbReference type="NCBI Taxonomy" id="1641715"/>
    <lineage>
        <taxon>Bacteria</taxon>
        <taxon>Pseudomonadati</taxon>
        <taxon>Pseudomonadota</taxon>
        <taxon>Gammaproteobacteria</taxon>
        <taxon>Cellvibrionales</taxon>
        <taxon>Spongiibacteraceae</taxon>
        <taxon>Sinobacterium</taxon>
    </lineage>
</organism>
<dbReference type="RefSeq" id="WP_237446070.1">
    <property type="nucleotide sequence ID" value="NZ_CAKLPX010000008.1"/>
</dbReference>
<name>A0ABM9AJH7_9GAMM</name>
<feature type="domain" description="Limonene-1,2-epoxide hydrolase" evidence="1">
    <location>
        <begin position="2"/>
        <end position="122"/>
    </location>
</feature>
<protein>
    <submittedName>
        <fullName evidence="2">Epoxide hydrolase EphG</fullName>
        <ecNumber evidence="2">3.3.2.10</ecNumber>
    </submittedName>
</protein>
<dbReference type="SUPFAM" id="SSF54427">
    <property type="entry name" value="NTF2-like"/>
    <property type="match status" value="1"/>
</dbReference>
<dbReference type="EMBL" id="CAKLPX010000008">
    <property type="protein sequence ID" value="CAH0993390.1"/>
    <property type="molecule type" value="Genomic_DNA"/>
</dbReference>
<proteinExistence type="predicted"/>
<gene>
    <name evidence="2" type="primary">ephG</name>
    <name evidence="2" type="ORF">SIN8267_03539</name>
</gene>
<evidence type="ECO:0000313" key="3">
    <source>
        <dbReference type="Proteomes" id="UP000838100"/>
    </source>
</evidence>
<dbReference type="Proteomes" id="UP000838100">
    <property type="component" value="Unassembled WGS sequence"/>
</dbReference>
<dbReference type="InterPro" id="IPR032710">
    <property type="entry name" value="NTF2-like_dom_sf"/>
</dbReference>
<dbReference type="Gene3D" id="3.10.450.50">
    <property type="match status" value="1"/>
</dbReference>
<dbReference type="EC" id="3.3.2.10" evidence="2"/>
<reference evidence="2" key="1">
    <citation type="submission" date="2021-12" db="EMBL/GenBank/DDBJ databases">
        <authorList>
            <person name="Rodrigo-Torres L."/>
            <person name="Arahal R. D."/>
            <person name="Lucena T."/>
        </authorList>
    </citation>
    <scope>NUCLEOTIDE SEQUENCE</scope>
    <source>
        <strain evidence="2">CECT 8267</strain>
    </source>
</reference>
<comment type="caution">
    <text evidence="2">The sequence shown here is derived from an EMBL/GenBank/DDBJ whole genome shotgun (WGS) entry which is preliminary data.</text>
</comment>
<sequence length="127" mass="14529">MSNIALVQTFINAINDNKKNNVLAFFNDQSVFNNIPMGIVTGQQGVWDILGPLHEQVEAVEYVIHNIAESSDGVVLTERTDRYHFKDHIAEFPVMGTFEVDGSIIRQWRDYFDMKQCLAQLPKADRE</sequence>